<dbReference type="EMBL" id="JACASF010000003">
    <property type="protein sequence ID" value="KAF6489885.1"/>
    <property type="molecule type" value="Genomic_DNA"/>
</dbReference>
<dbReference type="Proteomes" id="UP000550707">
    <property type="component" value="Unassembled WGS sequence"/>
</dbReference>
<reference evidence="1 2" key="1">
    <citation type="journal article" date="2020" name="Nature">
        <title>Six reference-quality genomes reveal evolution of bat adaptations.</title>
        <authorList>
            <person name="Jebb D."/>
            <person name="Huang Z."/>
            <person name="Pippel M."/>
            <person name="Hughes G.M."/>
            <person name="Lavrichenko K."/>
            <person name="Devanna P."/>
            <person name="Winkler S."/>
            <person name="Jermiin L.S."/>
            <person name="Skirmuntt E.C."/>
            <person name="Katzourakis A."/>
            <person name="Burkitt-Gray L."/>
            <person name="Ray D.A."/>
            <person name="Sullivan K.A.M."/>
            <person name="Roscito J.G."/>
            <person name="Kirilenko B.M."/>
            <person name="Davalos L.M."/>
            <person name="Corthals A.P."/>
            <person name="Power M.L."/>
            <person name="Jones G."/>
            <person name="Ransome R.D."/>
            <person name="Dechmann D.K.N."/>
            <person name="Locatelli A.G."/>
            <person name="Puechmaille S.J."/>
            <person name="Fedrigo O."/>
            <person name="Jarvis E.D."/>
            <person name="Hiller M."/>
            <person name="Vernes S.C."/>
            <person name="Myers E.W."/>
            <person name="Teeling E.C."/>
        </authorList>
    </citation>
    <scope>NUCLEOTIDE SEQUENCE [LARGE SCALE GENOMIC DNA]</scope>
    <source>
        <strain evidence="1">MMolMol1</strain>
        <tissue evidence="1">Muscle</tissue>
    </source>
</reference>
<accession>A0A7J8J0M3</accession>
<proteinExistence type="predicted"/>
<organism evidence="1 2">
    <name type="scientific">Molossus molossus</name>
    <name type="common">Pallas' mastiff bat</name>
    <name type="synonym">Vespertilio molossus</name>
    <dbReference type="NCBI Taxonomy" id="27622"/>
    <lineage>
        <taxon>Eukaryota</taxon>
        <taxon>Metazoa</taxon>
        <taxon>Chordata</taxon>
        <taxon>Craniata</taxon>
        <taxon>Vertebrata</taxon>
        <taxon>Euteleostomi</taxon>
        <taxon>Mammalia</taxon>
        <taxon>Eutheria</taxon>
        <taxon>Laurasiatheria</taxon>
        <taxon>Chiroptera</taxon>
        <taxon>Yangochiroptera</taxon>
        <taxon>Molossidae</taxon>
        <taxon>Molossus</taxon>
    </lineage>
</organism>
<dbReference type="InParanoid" id="A0A7J8J0M3"/>
<protein>
    <submittedName>
        <fullName evidence="1">Uncharacterized protein</fullName>
    </submittedName>
</protein>
<evidence type="ECO:0000313" key="2">
    <source>
        <dbReference type="Proteomes" id="UP000550707"/>
    </source>
</evidence>
<keyword evidence="2" id="KW-1185">Reference proteome</keyword>
<evidence type="ECO:0000313" key="1">
    <source>
        <dbReference type="EMBL" id="KAF6489885.1"/>
    </source>
</evidence>
<dbReference type="AlphaFoldDB" id="A0A7J8J0M3"/>
<name>A0A7J8J0M3_MOLMO</name>
<sequence length="124" mass="14144">MDKLYAEPCFLNRGWYFSRDIGEDYNGDIARVVRTSTPAGSVLSELPFPHTFCDPHVKIWPALGYATGCFGLGLVEYVGKWFFHYLETMLILSINVSQTSFHCLDLQEHDRDKAKVNFGATQLF</sequence>
<gene>
    <name evidence="1" type="ORF">HJG59_010287</name>
</gene>
<comment type="caution">
    <text evidence="1">The sequence shown here is derived from an EMBL/GenBank/DDBJ whole genome shotgun (WGS) entry which is preliminary data.</text>
</comment>